<keyword evidence="5" id="KW-0949">S-adenosyl-L-methionine</keyword>
<dbReference type="GO" id="GO:0032259">
    <property type="term" value="P:methylation"/>
    <property type="evidence" value="ECO:0007669"/>
    <property type="project" value="UniProtKB-KW"/>
</dbReference>
<proteinExistence type="predicted"/>
<evidence type="ECO:0000256" key="1">
    <source>
        <dbReference type="ARBA" id="ARBA00004286"/>
    </source>
</evidence>
<dbReference type="PROSITE" id="PS50280">
    <property type="entry name" value="SET"/>
    <property type="match status" value="1"/>
</dbReference>
<keyword evidence="13" id="KW-1185">Reference proteome</keyword>
<keyword evidence="3" id="KW-0489">Methyltransferase</keyword>
<evidence type="ECO:0000259" key="10">
    <source>
        <dbReference type="PROSITE" id="PS50867"/>
    </source>
</evidence>
<comment type="caution">
    <text evidence="12">The sequence shown here is derived from an EMBL/GenBank/DDBJ whole genome shotgun (WGS) entry which is preliminary data.</text>
</comment>
<dbReference type="Proteomes" id="UP001201812">
    <property type="component" value="Unassembled WGS sequence"/>
</dbReference>
<name>A0AAD4NGA2_9BILA</name>
<dbReference type="AlphaFoldDB" id="A0AAD4NGA2"/>
<feature type="domain" description="Post-SET" evidence="11">
    <location>
        <begin position="347"/>
        <end position="363"/>
    </location>
</feature>
<evidence type="ECO:0000259" key="9">
    <source>
        <dbReference type="PROSITE" id="PS50280"/>
    </source>
</evidence>
<gene>
    <name evidence="12" type="ORF">DdX_00048</name>
</gene>
<dbReference type="SMART" id="SM00317">
    <property type="entry name" value="SET"/>
    <property type="match status" value="1"/>
</dbReference>
<evidence type="ECO:0000256" key="3">
    <source>
        <dbReference type="ARBA" id="ARBA00022603"/>
    </source>
</evidence>
<evidence type="ECO:0000313" key="13">
    <source>
        <dbReference type="Proteomes" id="UP001201812"/>
    </source>
</evidence>
<dbReference type="GO" id="GO:0005694">
    <property type="term" value="C:chromosome"/>
    <property type="evidence" value="ECO:0007669"/>
    <property type="project" value="UniProtKB-SubCell"/>
</dbReference>
<dbReference type="PANTHER" id="PTHR46223:SF4">
    <property type="entry name" value="HISTONE-LYSINE N-METHYLTRANSFERASE-RELATED"/>
    <property type="match status" value="1"/>
</dbReference>
<dbReference type="GO" id="GO:0008270">
    <property type="term" value="F:zinc ion binding"/>
    <property type="evidence" value="ECO:0007669"/>
    <property type="project" value="InterPro"/>
</dbReference>
<dbReference type="Gene3D" id="2.170.270.10">
    <property type="entry name" value="SET domain"/>
    <property type="match status" value="1"/>
</dbReference>
<dbReference type="InterPro" id="IPR007728">
    <property type="entry name" value="Pre-SET_dom"/>
</dbReference>
<evidence type="ECO:0000256" key="6">
    <source>
        <dbReference type="ARBA" id="ARBA00022723"/>
    </source>
</evidence>
<feature type="domain" description="SET" evidence="9">
    <location>
        <begin position="216"/>
        <end position="332"/>
    </location>
</feature>
<keyword evidence="7" id="KW-0862">Zinc</keyword>
<dbReference type="InterPro" id="IPR046341">
    <property type="entry name" value="SET_dom_sf"/>
</dbReference>
<keyword evidence="4" id="KW-0808">Transferase</keyword>
<feature type="domain" description="Pre-SET" evidence="10">
    <location>
        <begin position="150"/>
        <end position="213"/>
    </location>
</feature>
<feature type="compositionally biased region" description="Acidic residues" evidence="8">
    <location>
        <begin position="37"/>
        <end position="48"/>
    </location>
</feature>
<dbReference type="PROSITE" id="PS50867">
    <property type="entry name" value="PRE_SET"/>
    <property type="match status" value="1"/>
</dbReference>
<dbReference type="InterPro" id="IPR003616">
    <property type="entry name" value="Post-SET_dom"/>
</dbReference>
<dbReference type="EMBL" id="JAKKPZ010000001">
    <property type="protein sequence ID" value="KAI1727907.1"/>
    <property type="molecule type" value="Genomic_DNA"/>
</dbReference>
<evidence type="ECO:0000256" key="8">
    <source>
        <dbReference type="SAM" id="MobiDB-lite"/>
    </source>
</evidence>
<evidence type="ECO:0000256" key="4">
    <source>
        <dbReference type="ARBA" id="ARBA00022679"/>
    </source>
</evidence>
<dbReference type="SUPFAM" id="SSF82199">
    <property type="entry name" value="SET domain"/>
    <property type="match status" value="1"/>
</dbReference>
<dbReference type="InterPro" id="IPR001214">
    <property type="entry name" value="SET_dom"/>
</dbReference>
<evidence type="ECO:0000313" key="12">
    <source>
        <dbReference type="EMBL" id="KAI1727907.1"/>
    </source>
</evidence>
<protein>
    <submittedName>
        <fullName evidence="12">SET domain-containing protein</fullName>
    </submittedName>
</protein>
<dbReference type="Pfam" id="PF05033">
    <property type="entry name" value="Pre-SET"/>
    <property type="match status" value="1"/>
</dbReference>
<dbReference type="SMART" id="SM00468">
    <property type="entry name" value="PreSET"/>
    <property type="match status" value="1"/>
</dbReference>
<dbReference type="GO" id="GO:0005634">
    <property type="term" value="C:nucleus"/>
    <property type="evidence" value="ECO:0007669"/>
    <property type="project" value="InterPro"/>
</dbReference>
<evidence type="ECO:0000256" key="5">
    <source>
        <dbReference type="ARBA" id="ARBA00022691"/>
    </source>
</evidence>
<dbReference type="GO" id="GO:0046974">
    <property type="term" value="F:histone H3K9 methyltransferase activity"/>
    <property type="evidence" value="ECO:0007669"/>
    <property type="project" value="TreeGrafter"/>
</dbReference>
<keyword evidence="2" id="KW-0158">Chromosome</keyword>
<dbReference type="InterPro" id="IPR050973">
    <property type="entry name" value="H3K9_Histone-Lys_N-MTase"/>
</dbReference>
<accession>A0AAD4NGA2</accession>
<evidence type="ECO:0000256" key="2">
    <source>
        <dbReference type="ARBA" id="ARBA00022454"/>
    </source>
</evidence>
<dbReference type="Pfam" id="PF00856">
    <property type="entry name" value="SET"/>
    <property type="match status" value="1"/>
</dbReference>
<keyword evidence="6" id="KW-0479">Metal-binding</keyword>
<comment type="subcellular location">
    <subcellularLocation>
        <location evidence="1">Chromosome</location>
    </subcellularLocation>
</comment>
<feature type="region of interest" description="Disordered" evidence="8">
    <location>
        <begin position="1"/>
        <end position="49"/>
    </location>
</feature>
<reference evidence="12" key="1">
    <citation type="submission" date="2022-01" db="EMBL/GenBank/DDBJ databases">
        <title>Genome Sequence Resource for Two Populations of Ditylenchus destructor, the Migratory Endoparasitic Phytonematode.</title>
        <authorList>
            <person name="Zhang H."/>
            <person name="Lin R."/>
            <person name="Xie B."/>
        </authorList>
    </citation>
    <scope>NUCLEOTIDE SEQUENCE</scope>
    <source>
        <strain evidence="12">BazhouSP</strain>
    </source>
</reference>
<dbReference type="PANTHER" id="PTHR46223">
    <property type="entry name" value="HISTONE-LYSINE N-METHYLTRANSFERASE SUV39H"/>
    <property type="match status" value="1"/>
</dbReference>
<organism evidence="12 13">
    <name type="scientific">Ditylenchus destructor</name>
    <dbReference type="NCBI Taxonomy" id="166010"/>
    <lineage>
        <taxon>Eukaryota</taxon>
        <taxon>Metazoa</taxon>
        <taxon>Ecdysozoa</taxon>
        <taxon>Nematoda</taxon>
        <taxon>Chromadorea</taxon>
        <taxon>Rhabditida</taxon>
        <taxon>Tylenchina</taxon>
        <taxon>Tylenchomorpha</taxon>
        <taxon>Sphaerularioidea</taxon>
        <taxon>Anguinidae</taxon>
        <taxon>Anguininae</taxon>
        <taxon>Ditylenchus</taxon>
    </lineage>
</organism>
<evidence type="ECO:0000256" key="7">
    <source>
        <dbReference type="ARBA" id="ARBA00022833"/>
    </source>
</evidence>
<dbReference type="PROSITE" id="PS50868">
    <property type="entry name" value="POST_SET"/>
    <property type="match status" value="1"/>
</dbReference>
<sequence>MSVANRRVSLVDKRRSPPRRSMEAAKKHKSMPAQDNPGDESDDTESNEDGTYTVEKILAIRNLAAFEQRNKLRFLIADKSKIPPPSSAFYGCHRWEDELNNVASECGQATIFVENWVDRAAKPKLFTFITKNQISPEILKLFRVSKKVYYGCQCTDGCASPKTCCQRSNGKVLSYAPDGRLPKGFNKRKDWIVECSDKCPCDIKCPTRVVQRGRQKPIVIFRTADRGWSVRAAAKIEKNTFVMEYVGEVLTSEQADKKPLTYQFQVKAASESTFVIDASQYGNEARFVNHSCSPNTIVEPVDADSCDERYYRFAFFASRNIEKGEEITFNYFVNMNDAAYAKITKKRNVKCLCKAKNCRGYFF</sequence>
<evidence type="ECO:0000259" key="11">
    <source>
        <dbReference type="PROSITE" id="PS50868"/>
    </source>
</evidence>
<feature type="compositionally biased region" description="Basic and acidic residues" evidence="8">
    <location>
        <begin position="9"/>
        <end position="25"/>
    </location>
</feature>